<comment type="caution">
    <text evidence="2">The sequence shown here is derived from an EMBL/GenBank/DDBJ whole genome shotgun (WGS) entry which is preliminary data.</text>
</comment>
<name>A0AAD9RDM7_9HYME</name>
<keyword evidence="3" id="KW-1185">Reference proteome</keyword>
<reference evidence="2" key="2">
    <citation type="journal article" date="2023" name="Commun. Biol.">
        <title>Intrasexual cuticular hydrocarbon dimorphism in a wasp sheds light on hydrocarbon biosynthesis genes in Hymenoptera.</title>
        <authorList>
            <person name="Moris V.C."/>
            <person name="Podsiadlowski L."/>
            <person name="Martin S."/>
            <person name="Oeyen J.P."/>
            <person name="Donath A."/>
            <person name="Petersen M."/>
            <person name="Wilbrandt J."/>
            <person name="Misof B."/>
            <person name="Liedtke D."/>
            <person name="Thamm M."/>
            <person name="Scheiner R."/>
            <person name="Schmitt T."/>
            <person name="Niehuis O."/>
        </authorList>
    </citation>
    <scope>NUCLEOTIDE SEQUENCE</scope>
    <source>
        <strain evidence="2">GBR_01_08_01A</strain>
    </source>
</reference>
<organism evidence="2 3">
    <name type="scientific">Odynerus spinipes</name>
    <dbReference type="NCBI Taxonomy" id="1348599"/>
    <lineage>
        <taxon>Eukaryota</taxon>
        <taxon>Metazoa</taxon>
        <taxon>Ecdysozoa</taxon>
        <taxon>Arthropoda</taxon>
        <taxon>Hexapoda</taxon>
        <taxon>Insecta</taxon>
        <taxon>Pterygota</taxon>
        <taxon>Neoptera</taxon>
        <taxon>Endopterygota</taxon>
        <taxon>Hymenoptera</taxon>
        <taxon>Apocrita</taxon>
        <taxon>Aculeata</taxon>
        <taxon>Vespoidea</taxon>
        <taxon>Vespidae</taxon>
        <taxon>Eumeninae</taxon>
        <taxon>Odynerus</taxon>
    </lineage>
</organism>
<reference evidence="2" key="1">
    <citation type="submission" date="2021-08" db="EMBL/GenBank/DDBJ databases">
        <authorList>
            <person name="Misof B."/>
            <person name="Oliver O."/>
            <person name="Podsiadlowski L."/>
            <person name="Donath A."/>
            <person name="Peters R."/>
            <person name="Mayer C."/>
            <person name="Rust J."/>
            <person name="Gunkel S."/>
            <person name="Lesny P."/>
            <person name="Martin S."/>
            <person name="Oeyen J.P."/>
            <person name="Petersen M."/>
            <person name="Panagiotis P."/>
            <person name="Wilbrandt J."/>
            <person name="Tanja T."/>
        </authorList>
    </citation>
    <scope>NUCLEOTIDE SEQUENCE</scope>
    <source>
        <strain evidence="2">GBR_01_08_01A</strain>
        <tissue evidence="2">Thorax + abdomen</tissue>
    </source>
</reference>
<feature type="non-terminal residue" evidence="2">
    <location>
        <position position="176"/>
    </location>
</feature>
<evidence type="ECO:0000313" key="2">
    <source>
        <dbReference type="EMBL" id="KAK2577732.1"/>
    </source>
</evidence>
<protein>
    <submittedName>
        <fullName evidence="2">Uncharacterized protein</fullName>
    </submittedName>
</protein>
<sequence length="176" mass="19711">MAESEQNTVERDNLDSNIESVRSLVDSGLCLEQRTTEAILGELARLSYNQNKLQSLLESQMRDFEAPRVNQTDEPQGPPRSHSTPRPRQTIRVTEPPSSEASAATTICQPTQTVPLSEVIHTVPVYDGKNMPVLQFARACRRARTMIPDHGEPHLVRLLRSKLVGIAYLAVEDEMH</sequence>
<evidence type="ECO:0000313" key="3">
    <source>
        <dbReference type="Proteomes" id="UP001258017"/>
    </source>
</evidence>
<feature type="region of interest" description="Disordered" evidence="1">
    <location>
        <begin position="63"/>
        <end position="102"/>
    </location>
</feature>
<dbReference type="AlphaFoldDB" id="A0AAD9RDM7"/>
<evidence type="ECO:0000256" key="1">
    <source>
        <dbReference type="SAM" id="MobiDB-lite"/>
    </source>
</evidence>
<proteinExistence type="predicted"/>
<dbReference type="EMBL" id="JAIFRP010001798">
    <property type="protein sequence ID" value="KAK2577732.1"/>
    <property type="molecule type" value="Genomic_DNA"/>
</dbReference>
<accession>A0AAD9RDM7</accession>
<dbReference type="Proteomes" id="UP001258017">
    <property type="component" value="Unassembled WGS sequence"/>
</dbReference>
<gene>
    <name evidence="2" type="ORF">KPH14_000713</name>
</gene>